<keyword evidence="2" id="KW-1185">Reference proteome</keyword>
<dbReference type="EMBL" id="CM046514">
    <property type="protein sequence ID" value="KAI8651063.1"/>
    <property type="molecule type" value="Genomic_DNA"/>
</dbReference>
<protein>
    <submittedName>
        <fullName evidence="1">Uncharacterized protein</fullName>
    </submittedName>
</protein>
<organism evidence="1 2">
    <name type="scientific">Fusarium keratoplasticum</name>
    <dbReference type="NCBI Taxonomy" id="1328300"/>
    <lineage>
        <taxon>Eukaryota</taxon>
        <taxon>Fungi</taxon>
        <taxon>Dikarya</taxon>
        <taxon>Ascomycota</taxon>
        <taxon>Pezizomycotina</taxon>
        <taxon>Sordariomycetes</taxon>
        <taxon>Hypocreomycetidae</taxon>
        <taxon>Hypocreales</taxon>
        <taxon>Nectriaceae</taxon>
        <taxon>Fusarium</taxon>
        <taxon>Fusarium solani species complex</taxon>
    </lineage>
</organism>
<proteinExistence type="predicted"/>
<gene>
    <name evidence="1" type="ORF">NCS57_01442000</name>
</gene>
<sequence length="474" mass="54787">MTVASLQQEQTESLSDAEKKYEMFLEWARHNGAYFHPSLRFTVTPNRGAEVLVTGQAIQPFETLFKVPYGISLSYFNAVSAGIPGSPYLPHSEPLPEEYLQSTSDHDTINAIFLVQQYLLGEQSFWYPYIQILPQPDDIKDNAIPLLWSEKDLLWLRGTFLEEAVAKQKTDHVKRWTEAMETLQKCGWDASQFTLELGLWAYYCFYSRYFWSIILEPDVANIKSEFQHLVKAGVNLDDTAKILLPILETLNHAQETNTEYDLDDKGLSVSKNIELKPGDPFYIAYDKETQRFNNTVLLKDFGFVLPDNEAAELVLSSPFDLTRPMHPDHCVFSSAATVDDPYWTSEDKYLSLLTVRSPSLDRRGPINPDHPVRWLRHFSPTFVSMVSFREANLRERATMRLEPQKIPSGRNVRATVQFISRCLRAMMREIDQYGRTLGEPQNERQQRAYAYRQEQRAVLDEVLRDLKDDEAEQD</sequence>
<comment type="caution">
    <text evidence="1">The sequence shown here is derived from an EMBL/GenBank/DDBJ whole genome shotgun (WGS) entry which is preliminary data.</text>
</comment>
<name>A0ACC0QH83_9HYPO</name>
<evidence type="ECO:0000313" key="2">
    <source>
        <dbReference type="Proteomes" id="UP001065298"/>
    </source>
</evidence>
<reference evidence="1" key="1">
    <citation type="submission" date="2022-06" db="EMBL/GenBank/DDBJ databases">
        <title>Fusarium solani species complex genomes reveal bases of compartmentalisation and animal pathogenesis.</title>
        <authorList>
            <person name="Tsai I.J."/>
        </authorList>
    </citation>
    <scope>NUCLEOTIDE SEQUENCE</scope>
    <source>
        <strain evidence="1">Fu6.1</strain>
    </source>
</reference>
<accession>A0ACC0QH83</accession>
<evidence type="ECO:0000313" key="1">
    <source>
        <dbReference type="EMBL" id="KAI8651063.1"/>
    </source>
</evidence>
<dbReference type="Proteomes" id="UP001065298">
    <property type="component" value="Chromosome 12"/>
</dbReference>